<evidence type="ECO:0000256" key="2">
    <source>
        <dbReference type="SAM" id="Phobius"/>
    </source>
</evidence>
<keyword evidence="3" id="KW-0732">Signal</keyword>
<dbReference type="EMBL" id="UYRU01054031">
    <property type="protein sequence ID" value="VDN12490.1"/>
    <property type="molecule type" value="Genomic_DNA"/>
</dbReference>
<feature type="chain" id="PRO_5018221580" evidence="3">
    <location>
        <begin position="37"/>
        <end position="390"/>
    </location>
</feature>
<keyword evidence="5" id="KW-1185">Reference proteome</keyword>
<evidence type="ECO:0000256" key="1">
    <source>
        <dbReference type="SAM" id="MobiDB-lite"/>
    </source>
</evidence>
<dbReference type="AlphaFoldDB" id="A0A3P7LGH2"/>
<evidence type="ECO:0000313" key="4">
    <source>
        <dbReference type="EMBL" id="VDN12490.1"/>
    </source>
</evidence>
<keyword evidence="2" id="KW-1133">Transmembrane helix</keyword>
<dbReference type="Proteomes" id="UP000281553">
    <property type="component" value="Unassembled WGS sequence"/>
</dbReference>
<name>A0A3P7LGH2_DIBLA</name>
<organism evidence="4 5">
    <name type="scientific">Dibothriocephalus latus</name>
    <name type="common">Fish tapeworm</name>
    <name type="synonym">Diphyllobothrium latum</name>
    <dbReference type="NCBI Taxonomy" id="60516"/>
    <lineage>
        <taxon>Eukaryota</taxon>
        <taxon>Metazoa</taxon>
        <taxon>Spiralia</taxon>
        <taxon>Lophotrochozoa</taxon>
        <taxon>Platyhelminthes</taxon>
        <taxon>Cestoda</taxon>
        <taxon>Eucestoda</taxon>
        <taxon>Diphyllobothriidea</taxon>
        <taxon>Diphyllobothriidae</taxon>
        <taxon>Dibothriocephalus</taxon>
    </lineage>
</organism>
<keyword evidence="2" id="KW-0472">Membrane</keyword>
<accession>A0A3P7LGH2</accession>
<evidence type="ECO:0000256" key="3">
    <source>
        <dbReference type="SAM" id="SignalP"/>
    </source>
</evidence>
<sequence length="390" mass="43166">MHLIGRCPGFNGQHPPYARFFPLLLALTISARTTRADAQADKPPRTLNPVSSDSIDRKQPEFNNFKQPCNFYCYLSTEKQDEVKCTAIPFAPPQNQPTNIPCYLDTEDRQIVIGNKSSVRRIAPGGLRVLANPRALQPPFNKNHLNLYLRLNILEMNATALEGLEGALQQIQIYNLHDLHPDTFFHHRRLSAFALDTATAPEFPRSLAAKLQQDATGLPIRPFFRLFPEDVGNPFALNMDVRCHRCGNDSESVGSEEMEDPIIITFPQERKPSTPVPALNVLDALSLMYLDSCPRLEDGLGCPLRLDAENDNTSNTTTLGNPLLPYVVSELAPTGWSDNDGLTDDLATDDDSDALVVATAGHNSALTTFLVVWCSLITVILLCVCVVLFI</sequence>
<proteinExistence type="predicted"/>
<protein>
    <submittedName>
        <fullName evidence="4">Uncharacterized protein</fullName>
    </submittedName>
</protein>
<feature type="compositionally biased region" description="Basic and acidic residues" evidence="1">
    <location>
        <begin position="34"/>
        <end position="44"/>
    </location>
</feature>
<feature type="region of interest" description="Disordered" evidence="1">
    <location>
        <begin position="34"/>
        <end position="61"/>
    </location>
</feature>
<feature type="non-terminal residue" evidence="4">
    <location>
        <position position="390"/>
    </location>
</feature>
<feature type="transmembrane region" description="Helical" evidence="2">
    <location>
        <begin position="370"/>
        <end position="389"/>
    </location>
</feature>
<evidence type="ECO:0000313" key="5">
    <source>
        <dbReference type="Proteomes" id="UP000281553"/>
    </source>
</evidence>
<reference evidence="4 5" key="1">
    <citation type="submission" date="2018-11" db="EMBL/GenBank/DDBJ databases">
        <authorList>
            <consortium name="Pathogen Informatics"/>
        </authorList>
    </citation>
    <scope>NUCLEOTIDE SEQUENCE [LARGE SCALE GENOMIC DNA]</scope>
</reference>
<dbReference type="OrthoDB" id="6246135at2759"/>
<gene>
    <name evidence="4" type="ORF">DILT_LOCUS8321</name>
</gene>
<feature type="signal peptide" evidence="3">
    <location>
        <begin position="1"/>
        <end position="36"/>
    </location>
</feature>
<keyword evidence="2" id="KW-0812">Transmembrane</keyword>